<reference evidence="2" key="1">
    <citation type="submission" date="2009-01" db="EMBL/GenBank/DDBJ databases">
        <authorList>
            <person name="Qin X."/>
            <person name="Bachman B."/>
            <person name="Battles P."/>
            <person name="Bell A."/>
            <person name="Bess C."/>
            <person name="Bickham C."/>
            <person name="Chaboub L."/>
            <person name="Chen D."/>
            <person name="Coyle M."/>
            <person name="Deiros D.R."/>
            <person name="Dinh H."/>
            <person name="Forbes L."/>
            <person name="Fowler G."/>
            <person name="Francisco L."/>
            <person name="Fu Q."/>
            <person name="Gubbala S."/>
            <person name="Hale W."/>
            <person name="Han Y."/>
            <person name="Hemphill L."/>
            <person name="Highlander S.K."/>
            <person name="Hirani K."/>
            <person name="Hogues M."/>
            <person name="Jackson L."/>
            <person name="Jakkamsetti A."/>
            <person name="Javaid M."/>
            <person name="Jiang H."/>
            <person name="Korchina V."/>
            <person name="Kovar C."/>
            <person name="Lara F."/>
            <person name="Lee S."/>
            <person name="Mata R."/>
            <person name="Mathew T."/>
            <person name="Moen C."/>
            <person name="Morales K."/>
            <person name="Munidasa M."/>
            <person name="Nazareth L."/>
            <person name="Ngo R."/>
            <person name="Nguyen L."/>
            <person name="Okwuonu G."/>
            <person name="Ongeri F."/>
            <person name="Patil S."/>
            <person name="Petrosino J."/>
            <person name="Pham C."/>
            <person name="Pham P."/>
            <person name="Pu L.-L."/>
            <person name="Puazo M."/>
            <person name="Raj R."/>
            <person name="Reid J."/>
            <person name="Rouhana J."/>
            <person name="Saada N."/>
            <person name="Shang Y."/>
            <person name="Simmons D."/>
            <person name="Thornton R."/>
            <person name="Warren J."/>
            <person name="Weissenberger G."/>
            <person name="Zhang J."/>
            <person name="Zhang L."/>
            <person name="Zhou C."/>
            <person name="Zhu D."/>
            <person name="Muzny D."/>
            <person name="Worley K."/>
            <person name="Gibbs R."/>
        </authorList>
    </citation>
    <scope>NUCLEOTIDE SEQUENCE [LARGE SCALE GENOMIC DNA]</scope>
    <source>
        <strain evidence="2">LMS2-1</strain>
    </source>
</reference>
<keyword evidence="3" id="KW-1185">Reference proteome</keyword>
<gene>
    <name evidence="2" type="ORF">HMPREF0539_0576</name>
</gene>
<dbReference type="Proteomes" id="UP000004525">
    <property type="component" value="Unassembled WGS sequence"/>
</dbReference>
<evidence type="ECO:0000313" key="3">
    <source>
        <dbReference type="Proteomes" id="UP000004525"/>
    </source>
</evidence>
<evidence type="ECO:0000313" key="2">
    <source>
        <dbReference type="EMBL" id="EEN81252.1"/>
    </source>
</evidence>
<keyword evidence="1" id="KW-0472">Membrane</keyword>
<dbReference type="HOGENOM" id="CLU_209749_0_0_9"/>
<dbReference type="AlphaFoldDB" id="C2JUJ2"/>
<organism evidence="2 3">
    <name type="scientific">Lacticaseibacillus rhamnosus (strain LMS2-1)</name>
    <dbReference type="NCBI Taxonomy" id="525361"/>
    <lineage>
        <taxon>Bacteria</taxon>
        <taxon>Bacillati</taxon>
        <taxon>Bacillota</taxon>
        <taxon>Bacilli</taxon>
        <taxon>Lactobacillales</taxon>
        <taxon>Lactobacillaceae</taxon>
        <taxon>Lacticaseibacillus</taxon>
    </lineage>
</organism>
<comment type="caution">
    <text evidence="2">The sequence shown here is derived from an EMBL/GenBank/DDBJ whole genome shotgun (WGS) entry which is preliminary data.</text>
</comment>
<keyword evidence="1" id="KW-1133">Transmembrane helix</keyword>
<keyword evidence="1" id="KW-0812">Transmembrane</keyword>
<name>C2JUJ2_LACRM</name>
<sequence>MMFLLKFVSRFHFLCYGILIALTTPLYAPFADYMTFYELYMHLSKDDLLLFMNQIIFHIG</sequence>
<feature type="transmembrane region" description="Helical" evidence="1">
    <location>
        <begin position="12"/>
        <end position="30"/>
    </location>
</feature>
<evidence type="ECO:0000256" key="1">
    <source>
        <dbReference type="SAM" id="Phobius"/>
    </source>
</evidence>
<proteinExistence type="predicted"/>
<dbReference type="EMBL" id="ACIZ01000022">
    <property type="protein sequence ID" value="EEN81252.1"/>
    <property type="molecule type" value="Genomic_DNA"/>
</dbReference>
<protein>
    <submittedName>
        <fullName evidence="2">Uncharacterized protein</fullName>
    </submittedName>
</protein>
<accession>C2JUJ2</accession>